<keyword evidence="1" id="KW-1133">Transmembrane helix</keyword>
<dbReference type="AlphaFoldDB" id="A0A151ICD1"/>
<keyword evidence="1" id="KW-0812">Transmembrane</keyword>
<dbReference type="EMBL" id="KQ978058">
    <property type="protein sequence ID" value="KYM97744.1"/>
    <property type="molecule type" value="Genomic_DNA"/>
</dbReference>
<organism evidence="2 3">
    <name type="scientific">Cyphomyrmex costatus</name>
    <dbReference type="NCBI Taxonomy" id="456900"/>
    <lineage>
        <taxon>Eukaryota</taxon>
        <taxon>Metazoa</taxon>
        <taxon>Ecdysozoa</taxon>
        <taxon>Arthropoda</taxon>
        <taxon>Hexapoda</taxon>
        <taxon>Insecta</taxon>
        <taxon>Pterygota</taxon>
        <taxon>Neoptera</taxon>
        <taxon>Endopterygota</taxon>
        <taxon>Hymenoptera</taxon>
        <taxon>Apocrita</taxon>
        <taxon>Aculeata</taxon>
        <taxon>Formicoidea</taxon>
        <taxon>Formicidae</taxon>
        <taxon>Myrmicinae</taxon>
        <taxon>Cyphomyrmex</taxon>
    </lineage>
</organism>
<keyword evidence="3" id="KW-1185">Reference proteome</keyword>
<protein>
    <submittedName>
        <fullName evidence="2">Uncharacterized protein</fullName>
    </submittedName>
</protein>
<evidence type="ECO:0000256" key="1">
    <source>
        <dbReference type="SAM" id="Phobius"/>
    </source>
</evidence>
<accession>A0A151ICD1</accession>
<proteinExistence type="predicted"/>
<sequence length="96" mass="11462">MSSLFLRRYGKVFQKQIIQFQGNCHFDDNTCPLKLNDLFLKHFLKCFKIFQMIKIILYAGCTVLTFNYFTVHKRKALRMDNPAVVRFLVIQLCSKY</sequence>
<name>A0A151ICD1_9HYME</name>
<dbReference type="Proteomes" id="UP000078542">
    <property type="component" value="Unassembled WGS sequence"/>
</dbReference>
<gene>
    <name evidence="2" type="ORF">ALC62_11573</name>
</gene>
<reference evidence="2 3" key="1">
    <citation type="submission" date="2016-03" db="EMBL/GenBank/DDBJ databases">
        <title>Cyphomyrmex costatus WGS genome.</title>
        <authorList>
            <person name="Nygaard S."/>
            <person name="Hu H."/>
            <person name="Boomsma J."/>
            <person name="Zhang G."/>
        </authorList>
    </citation>
    <scope>NUCLEOTIDE SEQUENCE [LARGE SCALE GENOMIC DNA]</scope>
    <source>
        <strain evidence="2">MS0001</strain>
        <tissue evidence="2">Whole body</tissue>
    </source>
</reference>
<keyword evidence="1" id="KW-0472">Membrane</keyword>
<feature type="transmembrane region" description="Helical" evidence="1">
    <location>
        <begin position="49"/>
        <end position="69"/>
    </location>
</feature>
<evidence type="ECO:0000313" key="2">
    <source>
        <dbReference type="EMBL" id="KYM97744.1"/>
    </source>
</evidence>
<evidence type="ECO:0000313" key="3">
    <source>
        <dbReference type="Proteomes" id="UP000078542"/>
    </source>
</evidence>